<comment type="caution">
    <text evidence="1">The sequence shown here is derived from an EMBL/GenBank/DDBJ whole genome shotgun (WGS) entry which is preliminary data.</text>
</comment>
<dbReference type="EMBL" id="QXHD01000004">
    <property type="protein sequence ID" value="NEZ61056.1"/>
    <property type="molecule type" value="Genomic_DNA"/>
</dbReference>
<organism evidence="1 2">
    <name type="scientific">Adonisia turfae CCMR0081</name>
    <dbReference type="NCBI Taxonomy" id="2292702"/>
    <lineage>
        <taxon>Bacteria</taxon>
        <taxon>Bacillati</taxon>
        <taxon>Cyanobacteriota</taxon>
        <taxon>Adonisia</taxon>
        <taxon>Adonisia turfae</taxon>
    </lineage>
</organism>
<evidence type="ECO:0000313" key="2">
    <source>
        <dbReference type="Proteomes" id="UP000481033"/>
    </source>
</evidence>
<accession>A0A6M0RY38</accession>
<name>A0A6M0RY38_9CYAN</name>
<evidence type="ECO:0000313" key="1">
    <source>
        <dbReference type="EMBL" id="NEZ61056.1"/>
    </source>
</evidence>
<dbReference type="Proteomes" id="UP000481033">
    <property type="component" value="Unassembled WGS sequence"/>
</dbReference>
<dbReference type="RefSeq" id="WP_163703310.1">
    <property type="nucleotide sequence ID" value="NZ_QXHD01000004.1"/>
</dbReference>
<reference evidence="1 2" key="1">
    <citation type="journal article" date="2020" name="Microb. Ecol.">
        <title>Ecogenomics of the Marine Benthic Filamentous Cyanobacterium Adonisia.</title>
        <authorList>
            <person name="Walter J.M."/>
            <person name="Coutinho F.H."/>
            <person name="Leomil L."/>
            <person name="Hargreaves P.I."/>
            <person name="Campeao M.E."/>
            <person name="Vieira V.V."/>
            <person name="Silva B.S."/>
            <person name="Fistarol G.O."/>
            <person name="Salomon P.S."/>
            <person name="Sawabe T."/>
            <person name="Mino S."/>
            <person name="Hosokawa M."/>
            <person name="Miyashita H."/>
            <person name="Maruyama F."/>
            <person name="van Verk M.C."/>
            <person name="Dutilh B.E."/>
            <person name="Thompson C.C."/>
            <person name="Thompson F.L."/>
        </authorList>
    </citation>
    <scope>NUCLEOTIDE SEQUENCE [LARGE SCALE GENOMIC DNA]</scope>
    <source>
        <strain evidence="1 2">CCMR0081</strain>
    </source>
</reference>
<protein>
    <submittedName>
        <fullName evidence="1">Uncharacterized protein</fullName>
    </submittedName>
</protein>
<gene>
    <name evidence="1" type="ORF">DXZ20_36560</name>
</gene>
<sequence length="135" mass="14800">MAFAQAMSEEMQQQCSQLVSEAVNSLEEGRDVQVADVVITDISKGYANYPADAPIGVVFRMNGQAAADVMNSHQFMTTISTQLITECQPVSLVDFQVNYTDWSSKYGLVSGSVTRFECVEPGVGINLQWGQEFCL</sequence>
<dbReference type="AlphaFoldDB" id="A0A6M0RY38"/>
<proteinExistence type="predicted"/>
<keyword evidence="2" id="KW-1185">Reference proteome</keyword>